<protein>
    <submittedName>
        <fullName evidence="4">ParB/RepB/Spo0J family partition protein</fullName>
    </submittedName>
</protein>
<accession>A0AB35ASZ2</accession>
<gene>
    <name evidence="4" type="ORF">HKD20_13590</name>
</gene>
<evidence type="ECO:0000313" key="4">
    <source>
        <dbReference type="EMBL" id="MBF0857502.1"/>
    </source>
</evidence>
<evidence type="ECO:0000256" key="2">
    <source>
        <dbReference type="ARBA" id="ARBA00022829"/>
    </source>
</evidence>
<name>A0AB35ASZ2_GLUOY</name>
<dbReference type="InterPro" id="IPR050336">
    <property type="entry name" value="Chromosome_partition/occlusion"/>
</dbReference>
<dbReference type="SUPFAM" id="SSF110849">
    <property type="entry name" value="ParB/Sulfiredoxin"/>
    <property type="match status" value="1"/>
</dbReference>
<evidence type="ECO:0000313" key="5">
    <source>
        <dbReference type="Proteomes" id="UP000603665"/>
    </source>
</evidence>
<reference evidence="4" key="1">
    <citation type="submission" date="2020-04" db="EMBL/GenBank/DDBJ databases">
        <authorList>
            <person name="Sombolestani A."/>
        </authorList>
    </citation>
    <scope>NUCLEOTIDE SEQUENCE</scope>
    <source>
        <strain evidence="4">LMG1408</strain>
    </source>
</reference>
<comment type="similarity">
    <text evidence="1">Belongs to the ParB family.</text>
</comment>
<dbReference type="Proteomes" id="UP000603665">
    <property type="component" value="Unassembled WGS sequence"/>
</dbReference>
<reference evidence="4" key="2">
    <citation type="submission" date="2023-10" db="EMBL/GenBank/DDBJ databases">
        <title>Description of novel Gluconobacter species.</title>
        <authorList>
            <person name="Cleenwerck I."/>
            <person name="Cnockaert M."/>
            <person name="Borremans W."/>
            <person name="Wieme A.D."/>
            <person name="De Vuyst L."/>
            <person name="Vandamme P."/>
        </authorList>
    </citation>
    <scope>NUCLEOTIDE SEQUENCE</scope>
    <source>
        <strain evidence="4">LMG1408</strain>
    </source>
</reference>
<dbReference type="GO" id="GO:0005694">
    <property type="term" value="C:chromosome"/>
    <property type="evidence" value="ECO:0007669"/>
    <property type="project" value="TreeGrafter"/>
</dbReference>
<dbReference type="SUPFAM" id="SSF109709">
    <property type="entry name" value="KorB DNA-binding domain-like"/>
    <property type="match status" value="1"/>
</dbReference>
<feature type="domain" description="ParB-like N-terminal" evidence="3">
    <location>
        <begin position="26"/>
        <end position="115"/>
    </location>
</feature>
<organism evidence="4 5">
    <name type="scientific">Gluconobacter oxydans</name>
    <name type="common">Gluconobacter suboxydans</name>
    <dbReference type="NCBI Taxonomy" id="442"/>
    <lineage>
        <taxon>Bacteria</taxon>
        <taxon>Pseudomonadati</taxon>
        <taxon>Pseudomonadota</taxon>
        <taxon>Alphaproteobacteria</taxon>
        <taxon>Acetobacterales</taxon>
        <taxon>Acetobacteraceae</taxon>
        <taxon>Gluconobacter</taxon>
    </lineage>
</organism>
<dbReference type="InterPro" id="IPR003115">
    <property type="entry name" value="ParB_N"/>
</dbReference>
<dbReference type="GO" id="GO:0007059">
    <property type="term" value="P:chromosome segregation"/>
    <property type="evidence" value="ECO:0007669"/>
    <property type="project" value="UniProtKB-KW"/>
</dbReference>
<sequence length="276" mass="31018">MASMEGRVNDLGGSFIASSSEINHSFEVSLEKIQPDVGQARKRFDENALRDLASSLSEHGQLMPVLVRPNPEKRGHWILVAGERRWRAAAQAGIKTLLAIERSSEHQVASLIENIQREDLSLLEEARGIKELIALNGWSQREAAKRLSKSVSDLNGMLGVLKLPSSFVESVLKSEHPLPRNLLIELARVQDTEKQNQFFALALAGDLTIQKIRQGLRLTAESHKKEPYQQNSPRVATLTKAFAKWESVVPQMLEKKDRVELRRIAHSILKRLGEEE</sequence>
<dbReference type="PANTHER" id="PTHR33375:SF1">
    <property type="entry name" value="CHROMOSOME-PARTITIONING PROTEIN PARB-RELATED"/>
    <property type="match status" value="1"/>
</dbReference>
<dbReference type="Pfam" id="PF17762">
    <property type="entry name" value="HTH_ParB"/>
    <property type="match status" value="1"/>
</dbReference>
<dbReference type="GO" id="GO:0003677">
    <property type="term" value="F:DNA binding"/>
    <property type="evidence" value="ECO:0007669"/>
    <property type="project" value="InterPro"/>
</dbReference>
<dbReference type="NCBIfam" id="TIGR00180">
    <property type="entry name" value="parB_part"/>
    <property type="match status" value="1"/>
</dbReference>
<proteinExistence type="inferred from homology"/>
<dbReference type="EMBL" id="JABCQL010000061">
    <property type="protein sequence ID" value="MBF0857502.1"/>
    <property type="molecule type" value="Genomic_DNA"/>
</dbReference>
<comment type="caution">
    <text evidence="4">The sequence shown here is derived from an EMBL/GenBank/DDBJ whole genome shotgun (WGS) entry which is preliminary data.</text>
</comment>
<dbReference type="AlphaFoldDB" id="A0AB35ASZ2"/>
<dbReference type="InterPro" id="IPR036086">
    <property type="entry name" value="ParB/Sulfiredoxin_sf"/>
</dbReference>
<dbReference type="InterPro" id="IPR004437">
    <property type="entry name" value="ParB/RepB/Spo0J"/>
</dbReference>
<dbReference type="Gene3D" id="3.90.1530.30">
    <property type="match status" value="1"/>
</dbReference>
<evidence type="ECO:0000259" key="3">
    <source>
        <dbReference type="SMART" id="SM00470"/>
    </source>
</evidence>
<evidence type="ECO:0000256" key="1">
    <source>
        <dbReference type="ARBA" id="ARBA00006295"/>
    </source>
</evidence>
<dbReference type="RefSeq" id="WP_062268748.1">
    <property type="nucleotide sequence ID" value="NZ_JABCQL010000061.1"/>
</dbReference>
<keyword evidence="2" id="KW-0159">Chromosome partition</keyword>
<dbReference type="InterPro" id="IPR041468">
    <property type="entry name" value="HTH_ParB/Spo0J"/>
</dbReference>
<dbReference type="Pfam" id="PF02195">
    <property type="entry name" value="ParB_N"/>
    <property type="match status" value="1"/>
</dbReference>
<dbReference type="PANTHER" id="PTHR33375">
    <property type="entry name" value="CHROMOSOME-PARTITIONING PROTEIN PARB-RELATED"/>
    <property type="match status" value="1"/>
</dbReference>
<dbReference type="Gene3D" id="1.10.10.2830">
    <property type="match status" value="1"/>
</dbReference>
<dbReference type="SMART" id="SM00470">
    <property type="entry name" value="ParB"/>
    <property type="match status" value="1"/>
</dbReference>